<comment type="pathway">
    <text evidence="2 7">Metabolic intermediate biosynthesis; chorismate biosynthesis; chorismate from D-erythrose 4-phosphate and phosphoenolpyruvate: step 3/7.</text>
</comment>
<evidence type="ECO:0000256" key="1">
    <source>
        <dbReference type="ARBA" id="ARBA00001864"/>
    </source>
</evidence>
<dbReference type="PANTHER" id="PTHR21272">
    <property type="entry name" value="CATABOLIC 3-DEHYDROQUINASE"/>
    <property type="match status" value="1"/>
</dbReference>
<comment type="function">
    <text evidence="7">Catalyzes a trans-dehydration via an enolate intermediate.</text>
</comment>
<dbReference type="Gene3D" id="3.40.50.9100">
    <property type="entry name" value="Dehydroquinase, class II"/>
    <property type="match status" value="1"/>
</dbReference>
<evidence type="ECO:0000256" key="7">
    <source>
        <dbReference type="HAMAP-Rule" id="MF_00169"/>
    </source>
</evidence>
<dbReference type="SUPFAM" id="SSF52304">
    <property type="entry name" value="Type II 3-dehydroquinate dehydratase"/>
    <property type="match status" value="1"/>
</dbReference>
<evidence type="ECO:0000256" key="2">
    <source>
        <dbReference type="ARBA" id="ARBA00004902"/>
    </source>
</evidence>
<feature type="binding site" evidence="7">
    <location>
        <position position="74"/>
    </location>
    <ligand>
        <name>substrate</name>
    </ligand>
</feature>
<dbReference type="PANTHER" id="PTHR21272:SF3">
    <property type="entry name" value="CATABOLIC 3-DEHYDROQUINASE"/>
    <property type="match status" value="1"/>
</dbReference>
<dbReference type="InterPro" id="IPR036441">
    <property type="entry name" value="DHquinase_II_sf"/>
</dbReference>
<dbReference type="InterPro" id="IPR001874">
    <property type="entry name" value="DHquinase_II"/>
</dbReference>
<comment type="subunit">
    <text evidence="4 7">Homododecamer.</text>
</comment>
<comment type="catalytic activity">
    <reaction evidence="1 7">
        <text>3-dehydroquinate = 3-dehydroshikimate + H2O</text>
        <dbReference type="Rhea" id="RHEA:21096"/>
        <dbReference type="ChEBI" id="CHEBI:15377"/>
        <dbReference type="ChEBI" id="CHEBI:16630"/>
        <dbReference type="ChEBI" id="CHEBI:32364"/>
        <dbReference type="EC" id="4.2.1.10"/>
    </reaction>
</comment>
<organism evidence="8 9">
    <name type="scientific">Terrilactibacillus laevilacticus</name>
    <dbReference type="NCBI Taxonomy" id="1380157"/>
    <lineage>
        <taxon>Bacteria</taxon>
        <taxon>Bacillati</taxon>
        <taxon>Bacillota</taxon>
        <taxon>Bacilli</taxon>
        <taxon>Bacillales</taxon>
        <taxon>Bacillaceae</taxon>
        <taxon>Terrilactibacillus</taxon>
    </lineage>
</organism>
<dbReference type="CDD" id="cd00466">
    <property type="entry name" value="DHQase_II"/>
    <property type="match status" value="1"/>
</dbReference>
<dbReference type="RefSeq" id="WP_141191401.1">
    <property type="nucleotide sequence ID" value="NZ_JBHUMR010000014.1"/>
</dbReference>
<feature type="binding site" evidence="7">
    <location>
        <position position="80"/>
    </location>
    <ligand>
        <name>substrate</name>
    </ligand>
</feature>
<keyword evidence="7" id="KW-0028">Amino-acid biosynthesis</keyword>
<evidence type="ECO:0000256" key="6">
    <source>
        <dbReference type="ARBA" id="ARBA00023239"/>
    </source>
</evidence>
<dbReference type="NCBIfam" id="NF003807">
    <property type="entry name" value="PRK05395.1-4"/>
    <property type="match status" value="1"/>
</dbReference>
<name>A0ABW5PTU4_9BACI</name>
<dbReference type="HAMAP" id="MF_00169">
    <property type="entry name" value="AroQ"/>
    <property type="match status" value="1"/>
</dbReference>
<reference evidence="9" key="1">
    <citation type="journal article" date="2019" name="Int. J. Syst. Evol. Microbiol.">
        <title>The Global Catalogue of Microorganisms (GCM) 10K type strain sequencing project: providing services to taxonomists for standard genome sequencing and annotation.</title>
        <authorList>
            <consortium name="The Broad Institute Genomics Platform"/>
            <consortium name="The Broad Institute Genome Sequencing Center for Infectious Disease"/>
            <person name="Wu L."/>
            <person name="Ma J."/>
        </authorList>
    </citation>
    <scope>NUCLEOTIDE SEQUENCE [LARGE SCALE GENOMIC DNA]</scope>
    <source>
        <strain evidence="9">TISTR 2241</strain>
    </source>
</reference>
<comment type="caution">
    <text evidence="8">The sequence shown here is derived from an EMBL/GenBank/DDBJ whole genome shotgun (WGS) entry which is preliminary data.</text>
</comment>
<feature type="binding site" evidence="7">
    <location>
        <position position="111"/>
    </location>
    <ligand>
        <name>substrate</name>
    </ligand>
</feature>
<protein>
    <recommendedName>
        <fullName evidence="5 7">3-dehydroquinate dehydratase</fullName>
        <shortName evidence="7">3-dehydroquinase</shortName>
        <ecNumber evidence="5 7">4.2.1.10</ecNumber>
    </recommendedName>
    <alternativeName>
        <fullName evidence="7">Type II DHQase</fullName>
    </alternativeName>
</protein>
<gene>
    <name evidence="7 8" type="primary">aroQ</name>
    <name evidence="8" type="ORF">ACFSTF_13565</name>
</gene>
<feature type="binding site" evidence="7">
    <location>
        <position position="87"/>
    </location>
    <ligand>
        <name>substrate</name>
    </ligand>
</feature>
<dbReference type="NCBIfam" id="NF003806">
    <property type="entry name" value="PRK05395.1-3"/>
    <property type="match status" value="1"/>
</dbReference>
<dbReference type="InterPro" id="IPR018509">
    <property type="entry name" value="DHquinase_II_CS"/>
</dbReference>
<evidence type="ECO:0000256" key="3">
    <source>
        <dbReference type="ARBA" id="ARBA00011037"/>
    </source>
</evidence>
<feature type="site" description="Transition state stabilizer" evidence="7">
    <location>
        <position position="18"/>
    </location>
</feature>
<evidence type="ECO:0000256" key="4">
    <source>
        <dbReference type="ARBA" id="ARBA00011193"/>
    </source>
</evidence>
<proteinExistence type="inferred from homology"/>
<dbReference type="NCBIfam" id="TIGR01088">
    <property type="entry name" value="aroQ"/>
    <property type="match status" value="1"/>
</dbReference>
<keyword evidence="6 7" id="KW-0456">Lyase</keyword>
<dbReference type="GO" id="GO:0003855">
    <property type="term" value="F:3-dehydroquinate dehydratase activity"/>
    <property type="evidence" value="ECO:0007669"/>
    <property type="project" value="UniProtKB-EC"/>
</dbReference>
<dbReference type="NCBIfam" id="NF003805">
    <property type="entry name" value="PRK05395.1-2"/>
    <property type="match status" value="1"/>
</dbReference>
<dbReference type="EC" id="4.2.1.10" evidence="5 7"/>
<evidence type="ECO:0000313" key="9">
    <source>
        <dbReference type="Proteomes" id="UP001597458"/>
    </source>
</evidence>
<dbReference type="PIRSF" id="PIRSF001399">
    <property type="entry name" value="DHquinase_II"/>
    <property type="match status" value="1"/>
</dbReference>
<evidence type="ECO:0000313" key="8">
    <source>
        <dbReference type="EMBL" id="MFD2618333.1"/>
    </source>
</evidence>
<keyword evidence="9" id="KW-1185">Reference proteome</keyword>
<accession>A0ABW5PTU4</accession>
<comment type="similarity">
    <text evidence="3 7">Belongs to the type-II 3-dehydroquinase family.</text>
</comment>
<dbReference type="PROSITE" id="PS01029">
    <property type="entry name" value="DEHYDROQUINASE_II"/>
    <property type="match status" value="1"/>
</dbReference>
<keyword evidence="7" id="KW-0057">Aromatic amino acid biosynthesis</keyword>
<dbReference type="EMBL" id="JBHUMR010000014">
    <property type="protein sequence ID" value="MFD2618333.1"/>
    <property type="molecule type" value="Genomic_DNA"/>
</dbReference>
<feature type="active site" description="Proton acceptor" evidence="7">
    <location>
        <position position="23"/>
    </location>
</feature>
<feature type="active site" description="Proton donor" evidence="7">
    <location>
        <position position="100"/>
    </location>
</feature>
<feature type="binding site" evidence="7">
    <location>
        <begin position="101"/>
        <end position="102"/>
    </location>
    <ligand>
        <name>substrate</name>
    </ligand>
</feature>
<evidence type="ECO:0000256" key="5">
    <source>
        <dbReference type="ARBA" id="ARBA00012060"/>
    </source>
</evidence>
<dbReference type="Proteomes" id="UP001597458">
    <property type="component" value="Unassembled WGS sequence"/>
</dbReference>
<dbReference type="Pfam" id="PF01220">
    <property type="entry name" value="DHquinase_II"/>
    <property type="match status" value="1"/>
</dbReference>
<sequence>MHHFLVINGPNLNALGQREPTIYGNKTLDSLVNEVKTFGKERGCHVTCVQSNYEGKIIDWIHDAPKQYQGIVINPAAFTHYSIAIRDALSSIDLPVVEVHLSNVHQREAFRHKSVTAPVVIGQIVGLGFKGYIYALDYLLKTVQKEDKNI</sequence>